<dbReference type="HAMAP" id="MF_01161">
    <property type="entry name" value="tRNA_Ile_lys_synt"/>
    <property type="match status" value="1"/>
</dbReference>
<dbReference type="SUPFAM" id="SSF52402">
    <property type="entry name" value="Adenine nucleotide alpha hydrolases-like"/>
    <property type="match status" value="1"/>
</dbReference>
<feature type="domain" description="Lysidine-tRNA(Ile) synthetase C-terminal" evidence="9">
    <location>
        <begin position="327"/>
        <end position="401"/>
    </location>
</feature>
<evidence type="ECO:0000313" key="11">
    <source>
        <dbReference type="Proteomes" id="UP001179181"/>
    </source>
</evidence>
<protein>
    <recommendedName>
        <fullName evidence="8">tRNA(Ile)-lysidine synthase</fullName>
        <ecNumber evidence="8">6.3.4.19</ecNumber>
    </recommendedName>
    <alternativeName>
        <fullName evidence="8">tRNA(Ile)-2-lysyl-cytidine synthase</fullName>
    </alternativeName>
    <alternativeName>
        <fullName evidence="8">tRNA(Ile)-lysidine synthetase</fullName>
    </alternativeName>
</protein>
<evidence type="ECO:0000256" key="3">
    <source>
        <dbReference type="ARBA" id="ARBA00022598"/>
    </source>
</evidence>
<evidence type="ECO:0000256" key="4">
    <source>
        <dbReference type="ARBA" id="ARBA00022694"/>
    </source>
</evidence>
<dbReference type="SUPFAM" id="SSF56037">
    <property type="entry name" value="PheT/TilS domain"/>
    <property type="match status" value="1"/>
</dbReference>
<comment type="function">
    <text evidence="8">Ligates lysine onto the cytidine present at position 34 of the AUA codon-specific tRNA(Ile) that contains the anticodon CAU, in an ATP-dependent manner. Cytidine is converted to lysidine, thus changing the amino acid specificity of the tRNA from methionine to isoleucine.</text>
</comment>
<dbReference type="InterPro" id="IPR014729">
    <property type="entry name" value="Rossmann-like_a/b/a_fold"/>
</dbReference>
<dbReference type="InterPro" id="IPR011063">
    <property type="entry name" value="TilS/TtcA_N"/>
</dbReference>
<accession>A0ABX0UGR1</accession>
<keyword evidence="11" id="KW-1185">Reference proteome</keyword>
<comment type="similarity">
    <text evidence="8">Belongs to the tRNA(Ile)-lysidine synthase family.</text>
</comment>
<dbReference type="SMART" id="SM00977">
    <property type="entry name" value="TilS_C"/>
    <property type="match status" value="1"/>
</dbReference>
<keyword evidence="3 8" id="KW-0436">Ligase</keyword>
<evidence type="ECO:0000256" key="6">
    <source>
        <dbReference type="ARBA" id="ARBA00022840"/>
    </source>
</evidence>
<evidence type="ECO:0000256" key="2">
    <source>
        <dbReference type="ARBA" id="ARBA00022490"/>
    </source>
</evidence>
<dbReference type="InterPro" id="IPR012796">
    <property type="entry name" value="Lysidine-tRNA-synth_C"/>
</dbReference>
<evidence type="ECO:0000256" key="8">
    <source>
        <dbReference type="HAMAP-Rule" id="MF_01161"/>
    </source>
</evidence>
<comment type="catalytic activity">
    <reaction evidence="7 8">
        <text>cytidine(34) in tRNA(Ile2) + L-lysine + ATP = lysidine(34) in tRNA(Ile2) + AMP + diphosphate + H(+)</text>
        <dbReference type="Rhea" id="RHEA:43744"/>
        <dbReference type="Rhea" id="RHEA-COMP:10625"/>
        <dbReference type="Rhea" id="RHEA-COMP:10670"/>
        <dbReference type="ChEBI" id="CHEBI:15378"/>
        <dbReference type="ChEBI" id="CHEBI:30616"/>
        <dbReference type="ChEBI" id="CHEBI:32551"/>
        <dbReference type="ChEBI" id="CHEBI:33019"/>
        <dbReference type="ChEBI" id="CHEBI:82748"/>
        <dbReference type="ChEBI" id="CHEBI:83665"/>
        <dbReference type="ChEBI" id="CHEBI:456215"/>
        <dbReference type="EC" id="6.3.4.19"/>
    </reaction>
</comment>
<dbReference type="Pfam" id="PF11734">
    <property type="entry name" value="TilS_C"/>
    <property type="match status" value="1"/>
</dbReference>
<evidence type="ECO:0000256" key="5">
    <source>
        <dbReference type="ARBA" id="ARBA00022741"/>
    </source>
</evidence>
<dbReference type="InterPro" id="IPR012795">
    <property type="entry name" value="tRNA_Ile_lys_synt_N"/>
</dbReference>
<keyword evidence="5" id="KW-0547">Nucleotide-binding</keyword>
<evidence type="ECO:0000256" key="1">
    <source>
        <dbReference type="ARBA" id="ARBA00004496"/>
    </source>
</evidence>
<evidence type="ECO:0000259" key="9">
    <source>
        <dbReference type="SMART" id="SM00977"/>
    </source>
</evidence>
<dbReference type="PANTHER" id="PTHR43033:SF1">
    <property type="entry name" value="TRNA(ILE)-LYSIDINE SYNTHASE-RELATED"/>
    <property type="match status" value="1"/>
</dbReference>
<proteinExistence type="inferred from homology"/>
<name>A0ABX0UGR1_9BACT</name>
<gene>
    <name evidence="8" type="primary">tilS</name>
    <name evidence="10" type="ORF">FHS68_001322</name>
</gene>
<sequence>MGFRAGIAHCNFGLRDDESEGDAEFVRKLAQDYNLNFYLKKFDVKFYAKKHSISIQMAARELRYKWFEEIRVANGYKWIATAHHANDSFETVLLNLTRGTGLSGLNGIAAKHNTLIRPMLYVTKAEVLAYAKNHNLEWREDRSNNTDEYKRNMIRHEAIPVFQRLNPALEATFKITSEKLSSANTLLNEFLQTWKATVLRIERDTIKLNIPSLLSSSEPGYRLWYVLEEYGFAYRQVAQIIESLSGIPGKTFFSPTHMLLVDRSEIILEARTNHEKGFEWIIETHDNPVNFENQPLSLEKLDAAPRFETLQDGEILVVNEEKLIFPLKIRGWQKGDRFCPLGMLGKSKKLSDLFTDLKLDLFQKQKIRLLVNGNGDIIWVIGIRPDERYKVDEQTKNFITFSIYSRSDLDKI</sequence>
<keyword evidence="6" id="KW-0067">ATP-binding</keyword>
<dbReference type="EC" id="6.3.4.19" evidence="8"/>
<dbReference type="Gene3D" id="3.40.50.620">
    <property type="entry name" value="HUPs"/>
    <property type="match status" value="1"/>
</dbReference>
<reference evidence="10 11" key="1">
    <citation type="submission" date="2020-03" db="EMBL/GenBank/DDBJ databases">
        <title>Genomic Encyclopedia of Type Strains, Phase IV (KMG-IV): sequencing the most valuable type-strain genomes for metagenomic binning, comparative biology and taxonomic classification.</title>
        <authorList>
            <person name="Goeker M."/>
        </authorList>
    </citation>
    <scope>NUCLEOTIDE SEQUENCE [LARGE SCALE GENOMIC DNA]</scope>
    <source>
        <strain evidence="10 11">DSM 102865</strain>
    </source>
</reference>
<dbReference type="NCBIfam" id="TIGR02433">
    <property type="entry name" value="lysidine_TilS_C"/>
    <property type="match status" value="1"/>
</dbReference>
<organism evidence="10 11">
    <name type="scientific">Dyadobacter arcticus</name>
    <dbReference type="NCBI Taxonomy" id="1078754"/>
    <lineage>
        <taxon>Bacteria</taxon>
        <taxon>Pseudomonadati</taxon>
        <taxon>Bacteroidota</taxon>
        <taxon>Cytophagia</taxon>
        <taxon>Cytophagales</taxon>
        <taxon>Spirosomataceae</taxon>
        <taxon>Dyadobacter</taxon>
    </lineage>
</organism>
<comment type="caution">
    <text evidence="10">The sequence shown here is derived from an EMBL/GenBank/DDBJ whole genome shotgun (WGS) entry which is preliminary data.</text>
</comment>
<dbReference type="InterPro" id="IPR012094">
    <property type="entry name" value="tRNA_Ile_lys_synt"/>
</dbReference>
<evidence type="ECO:0000256" key="7">
    <source>
        <dbReference type="ARBA" id="ARBA00048539"/>
    </source>
</evidence>
<dbReference type="Pfam" id="PF01171">
    <property type="entry name" value="ATP_bind_3"/>
    <property type="match status" value="1"/>
</dbReference>
<dbReference type="NCBIfam" id="TIGR02432">
    <property type="entry name" value="lysidine_TilS_N"/>
    <property type="match status" value="1"/>
</dbReference>
<keyword evidence="2 8" id="KW-0963">Cytoplasm</keyword>
<dbReference type="Proteomes" id="UP001179181">
    <property type="component" value="Unassembled WGS sequence"/>
</dbReference>
<dbReference type="CDD" id="cd01992">
    <property type="entry name" value="TilS_N"/>
    <property type="match status" value="1"/>
</dbReference>
<keyword evidence="4 8" id="KW-0819">tRNA processing</keyword>
<comment type="caution">
    <text evidence="8">Lacks conserved residue(s) required for the propagation of feature annotation.</text>
</comment>
<dbReference type="EMBL" id="JAASQJ010000001">
    <property type="protein sequence ID" value="NIJ52166.1"/>
    <property type="molecule type" value="Genomic_DNA"/>
</dbReference>
<evidence type="ECO:0000313" key="10">
    <source>
        <dbReference type="EMBL" id="NIJ52166.1"/>
    </source>
</evidence>
<dbReference type="PANTHER" id="PTHR43033">
    <property type="entry name" value="TRNA(ILE)-LYSIDINE SYNTHASE-RELATED"/>
    <property type="match status" value="1"/>
</dbReference>
<dbReference type="GO" id="GO:0032267">
    <property type="term" value="F:tRNA(Ile)-lysidine synthase activity"/>
    <property type="evidence" value="ECO:0007669"/>
    <property type="project" value="UniProtKB-EC"/>
</dbReference>
<comment type="subcellular location">
    <subcellularLocation>
        <location evidence="1 8">Cytoplasm</location>
    </subcellularLocation>
</comment>